<feature type="non-terminal residue" evidence="1">
    <location>
        <position position="1"/>
    </location>
</feature>
<protein>
    <submittedName>
        <fullName evidence="1">Uncharacterized protein</fullName>
    </submittedName>
</protein>
<proteinExistence type="predicted"/>
<evidence type="ECO:0000313" key="1">
    <source>
        <dbReference type="EMBL" id="GAH17349.1"/>
    </source>
</evidence>
<organism evidence="1">
    <name type="scientific">marine sediment metagenome</name>
    <dbReference type="NCBI Taxonomy" id="412755"/>
    <lineage>
        <taxon>unclassified sequences</taxon>
        <taxon>metagenomes</taxon>
        <taxon>ecological metagenomes</taxon>
    </lineage>
</organism>
<dbReference type="AlphaFoldDB" id="X1EJP9"/>
<gene>
    <name evidence="1" type="ORF">S01H4_57014</name>
</gene>
<name>X1EJP9_9ZZZZ</name>
<sequence length="235" mass="26573">KTWEEFWGAKLEGKSYRLTYNQIVEELDTRYARFIDVEDGLLHQTDEILASLLPQEQRPLYMAGRDVVAQLRRADREAVLDFQRMVRELPEAEMQAAYDVFNAGRIQRITDIQKAEVASRLAMRGNPMAQSFFAAQAELKATILPDMRSAYMRAIGGAAEEGEQTLTGFERWLRIARTTEPSASDLRGFADKTEWVLGTADPSVRSAIDDIVAQYAEREITITPNAIVEELLNPG</sequence>
<comment type="caution">
    <text evidence="1">The sequence shown here is derived from an EMBL/GenBank/DDBJ whole genome shotgun (WGS) entry which is preliminary data.</text>
</comment>
<dbReference type="EMBL" id="BART01033112">
    <property type="protein sequence ID" value="GAH17349.1"/>
    <property type="molecule type" value="Genomic_DNA"/>
</dbReference>
<reference evidence="1" key="1">
    <citation type="journal article" date="2014" name="Front. Microbiol.">
        <title>High frequency of phylogenetically diverse reductive dehalogenase-homologous genes in deep subseafloor sedimentary metagenomes.</title>
        <authorList>
            <person name="Kawai M."/>
            <person name="Futagami T."/>
            <person name="Toyoda A."/>
            <person name="Takaki Y."/>
            <person name="Nishi S."/>
            <person name="Hori S."/>
            <person name="Arai W."/>
            <person name="Tsubouchi T."/>
            <person name="Morono Y."/>
            <person name="Uchiyama I."/>
            <person name="Ito T."/>
            <person name="Fujiyama A."/>
            <person name="Inagaki F."/>
            <person name="Takami H."/>
        </authorList>
    </citation>
    <scope>NUCLEOTIDE SEQUENCE</scope>
    <source>
        <strain evidence="1">Expedition CK06-06</strain>
    </source>
</reference>
<feature type="non-terminal residue" evidence="1">
    <location>
        <position position="235"/>
    </location>
</feature>
<accession>X1EJP9</accession>